<dbReference type="AlphaFoldDB" id="A0A2R4WZ36"/>
<dbReference type="Proteomes" id="UP000244727">
    <property type="component" value="Chromosome"/>
</dbReference>
<organism evidence="2 3">
    <name type="scientific">Halococcoides cellulosivorans</name>
    <dbReference type="NCBI Taxonomy" id="1679096"/>
    <lineage>
        <taxon>Archaea</taxon>
        <taxon>Methanobacteriati</taxon>
        <taxon>Methanobacteriota</taxon>
        <taxon>Stenosarchaea group</taxon>
        <taxon>Halobacteria</taxon>
        <taxon>Halobacteriales</taxon>
        <taxon>Haloarculaceae</taxon>
        <taxon>Halococcoides</taxon>
    </lineage>
</organism>
<evidence type="ECO:0000256" key="1">
    <source>
        <dbReference type="SAM" id="MobiDB-lite"/>
    </source>
</evidence>
<proteinExistence type="predicted"/>
<dbReference type="EMBL" id="CP028858">
    <property type="protein sequence ID" value="AWB26801.1"/>
    <property type="molecule type" value="Genomic_DNA"/>
</dbReference>
<feature type="region of interest" description="Disordered" evidence="1">
    <location>
        <begin position="86"/>
        <end position="136"/>
    </location>
</feature>
<dbReference type="KEGG" id="harc:HARCEL1_03255"/>
<reference evidence="2 3" key="1">
    <citation type="submission" date="2018-04" db="EMBL/GenBank/DDBJ databases">
        <title>Halococcoides cellulosivorans gen. nov., sp. nov., an extremely halophilic cellulose-utilizing haloarchaeon from hypersaline lakes.</title>
        <authorList>
            <person name="Sorokin D.Y."/>
            <person name="Toshchakov S.V."/>
            <person name="Samarov N.I."/>
            <person name="Korzhenkov A."/>
            <person name="Kublanov I.V."/>
        </authorList>
    </citation>
    <scope>NUCLEOTIDE SEQUENCE [LARGE SCALE GENOMIC DNA]</scope>
    <source>
        <strain evidence="2 3">HArcel1</strain>
    </source>
</reference>
<feature type="compositionally biased region" description="Basic and acidic residues" evidence="1">
    <location>
        <begin position="101"/>
        <end position="110"/>
    </location>
</feature>
<sequence length="136" mass="14066">MWSGPKIGEAVLNSEVATEVATSEAAQTAVEHAPEAMDAAANDPVTAVASTGALLSFAAVSSFAANRTIGNVPNAARNSYNRVADMKTRATETITDTLGRGSDEKQRTDDSDVADDSGDGLIFTDNDDDDGDDSKP</sequence>
<keyword evidence="3" id="KW-1185">Reference proteome</keyword>
<name>A0A2R4WZ36_9EURY</name>
<protein>
    <submittedName>
        <fullName evidence="2">Uncharacterized protein</fullName>
    </submittedName>
</protein>
<feature type="compositionally biased region" description="Acidic residues" evidence="1">
    <location>
        <begin position="125"/>
        <end position="136"/>
    </location>
</feature>
<evidence type="ECO:0000313" key="3">
    <source>
        <dbReference type="Proteomes" id="UP000244727"/>
    </source>
</evidence>
<evidence type="ECO:0000313" key="2">
    <source>
        <dbReference type="EMBL" id="AWB26801.1"/>
    </source>
</evidence>
<gene>
    <name evidence="2" type="ORF">HARCEL1_03255</name>
</gene>
<accession>A0A2R4WZ36</accession>